<feature type="chain" id="PRO_5020455717" description="Lipoprotein" evidence="1">
    <location>
        <begin position="22"/>
        <end position="95"/>
    </location>
</feature>
<feature type="signal peptide" evidence="1">
    <location>
        <begin position="1"/>
        <end position="21"/>
    </location>
</feature>
<evidence type="ECO:0000313" key="3">
    <source>
        <dbReference type="Proteomes" id="UP000289718"/>
    </source>
</evidence>
<evidence type="ECO:0008006" key="4">
    <source>
        <dbReference type="Google" id="ProtNLM"/>
    </source>
</evidence>
<dbReference type="AlphaFoldDB" id="A0A4Q1AWR3"/>
<organism evidence="2 3">
    <name type="scientific">Halarcobacter mediterraneus</name>
    <dbReference type="NCBI Taxonomy" id="2023153"/>
    <lineage>
        <taxon>Bacteria</taxon>
        <taxon>Pseudomonadati</taxon>
        <taxon>Campylobacterota</taxon>
        <taxon>Epsilonproteobacteria</taxon>
        <taxon>Campylobacterales</taxon>
        <taxon>Arcobacteraceae</taxon>
        <taxon>Halarcobacter</taxon>
    </lineage>
</organism>
<reference evidence="2 3" key="1">
    <citation type="submission" date="2017-09" db="EMBL/GenBank/DDBJ databases">
        <title>Genomics of the genus Arcobacter.</title>
        <authorList>
            <person name="Perez-Cataluna A."/>
            <person name="Figueras M.J."/>
            <person name="Salas-Masso N."/>
        </authorList>
    </citation>
    <scope>NUCLEOTIDE SEQUENCE [LARGE SCALE GENOMIC DNA]</scope>
    <source>
        <strain evidence="2 3">F156-34</strain>
    </source>
</reference>
<dbReference type="RefSeq" id="WP_129060279.1">
    <property type="nucleotide sequence ID" value="NZ_NXIE01000001.1"/>
</dbReference>
<dbReference type="PROSITE" id="PS51257">
    <property type="entry name" value="PROKAR_LIPOPROTEIN"/>
    <property type="match status" value="1"/>
</dbReference>
<dbReference type="EMBL" id="NXIE01000001">
    <property type="protein sequence ID" value="RXK14168.1"/>
    <property type="molecule type" value="Genomic_DNA"/>
</dbReference>
<keyword evidence="3" id="KW-1185">Reference proteome</keyword>
<gene>
    <name evidence="2" type="ORF">CP965_01600</name>
</gene>
<evidence type="ECO:0000256" key="1">
    <source>
        <dbReference type="SAM" id="SignalP"/>
    </source>
</evidence>
<dbReference type="Proteomes" id="UP000289718">
    <property type="component" value="Unassembled WGS sequence"/>
</dbReference>
<proteinExistence type="predicted"/>
<protein>
    <recommendedName>
        <fullName evidence="4">Lipoprotein</fullName>
    </recommendedName>
</protein>
<sequence length="95" mass="11073">MKKTLLLSVFMSIILSACFSGQVKDQKWTSLIYPDKENEKRSKKYGVFNSLEQCREESKKELIRLNLSERGTYQCGLNCKFHEGMKLDICEKLSK</sequence>
<accession>A0A4Q1AWR3</accession>
<name>A0A4Q1AWR3_9BACT</name>
<evidence type="ECO:0000313" key="2">
    <source>
        <dbReference type="EMBL" id="RXK14168.1"/>
    </source>
</evidence>
<keyword evidence="1" id="KW-0732">Signal</keyword>
<dbReference type="OrthoDB" id="5344185at2"/>
<comment type="caution">
    <text evidence="2">The sequence shown here is derived from an EMBL/GenBank/DDBJ whole genome shotgun (WGS) entry which is preliminary data.</text>
</comment>